<name>A0ABR9WH73_9BACT</name>
<dbReference type="EMBL" id="JACYGY010000001">
    <property type="protein sequence ID" value="MBE9464251.1"/>
    <property type="molecule type" value="Genomic_DNA"/>
</dbReference>
<comment type="caution">
    <text evidence="1">The sequence shown here is derived from an EMBL/GenBank/DDBJ whole genome shotgun (WGS) entry which is preliminary data.</text>
</comment>
<protein>
    <recommendedName>
        <fullName evidence="3">Hypervirulence associated protein TUDOR domain-containing protein</fullName>
    </recommendedName>
</protein>
<organism evidence="1 2">
    <name type="scientific">Dyadobacter subterraneus</name>
    <dbReference type="NCBI Taxonomy" id="2773304"/>
    <lineage>
        <taxon>Bacteria</taxon>
        <taxon>Pseudomonadati</taxon>
        <taxon>Bacteroidota</taxon>
        <taxon>Cytophagia</taxon>
        <taxon>Cytophagales</taxon>
        <taxon>Spirosomataceae</taxon>
        <taxon>Dyadobacter</taxon>
    </lineage>
</organism>
<sequence>MSSPKFNEGAWVKKKDGTKGMTVVRNVTGDGDSEFSGKVICKYADEEGHDVESEFAETDLVPL</sequence>
<evidence type="ECO:0000313" key="1">
    <source>
        <dbReference type="EMBL" id="MBE9464251.1"/>
    </source>
</evidence>
<dbReference type="RefSeq" id="WP_194122323.1">
    <property type="nucleotide sequence ID" value="NZ_JACYGY010000001.1"/>
</dbReference>
<dbReference type="Proteomes" id="UP000634134">
    <property type="component" value="Unassembled WGS sequence"/>
</dbReference>
<accession>A0ABR9WH73</accession>
<proteinExistence type="predicted"/>
<evidence type="ECO:0000313" key="2">
    <source>
        <dbReference type="Proteomes" id="UP000634134"/>
    </source>
</evidence>
<reference evidence="2" key="1">
    <citation type="submission" date="2023-07" db="EMBL/GenBank/DDBJ databases">
        <title>Dyadobacter sp. nov 'subterranea' isolated from contaminted grondwater.</title>
        <authorList>
            <person name="Szabo I."/>
            <person name="Al-Omari J."/>
            <person name="Szerdahelyi S.G."/>
            <person name="Rado J."/>
        </authorList>
    </citation>
    <scope>NUCLEOTIDE SEQUENCE [LARGE SCALE GENOMIC DNA]</scope>
    <source>
        <strain evidence="2">UP-52</strain>
    </source>
</reference>
<keyword evidence="2" id="KW-1185">Reference proteome</keyword>
<evidence type="ECO:0008006" key="3">
    <source>
        <dbReference type="Google" id="ProtNLM"/>
    </source>
</evidence>
<gene>
    <name evidence="1" type="ORF">IEE83_20380</name>
</gene>